<dbReference type="EMBL" id="RBAH01000049">
    <property type="protein sequence ID" value="RKN62072.1"/>
    <property type="molecule type" value="Genomic_DNA"/>
</dbReference>
<dbReference type="Gene3D" id="3.40.190.10">
    <property type="entry name" value="Periplasmic binding protein-like II"/>
    <property type="match status" value="2"/>
</dbReference>
<keyword evidence="2" id="KW-1185">Reference proteome</keyword>
<dbReference type="OrthoDB" id="9787283at2"/>
<organism evidence="1 2">
    <name type="scientific">Paenibacillus ginsengarvi</name>
    <dbReference type="NCBI Taxonomy" id="400777"/>
    <lineage>
        <taxon>Bacteria</taxon>
        <taxon>Bacillati</taxon>
        <taxon>Bacillota</taxon>
        <taxon>Bacilli</taxon>
        <taxon>Bacillales</taxon>
        <taxon>Paenibacillaceae</taxon>
        <taxon>Paenibacillus</taxon>
    </lineage>
</organism>
<evidence type="ECO:0000313" key="2">
    <source>
        <dbReference type="Proteomes" id="UP000282311"/>
    </source>
</evidence>
<proteinExistence type="predicted"/>
<dbReference type="InterPro" id="IPR050490">
    <property type="entry name" value="Bact_solute-bd_prot1"/>
</dbReference>
<gene>
    <name evidence="1" type="ORF">D7M11_34965</name>
</gene>
<reference evidence="1 2" key="1">
    <citation type="journal article" date="2007" name="Int. J. Syst. Evol. Microbiol.">
        <title>Paenibacillus ginsengarvi sp. nov., isolated from soil from ginseng cultivation.</title>
        <authorList>
            <person name="Yoon M.H."/>
            <person name="Ten L.N."/>
            <person name="Im W.T."/>
        </authorList>
    </citation>
    <scope>NUCLEOTIDE SEQUENCE [LARGE SCALE GENOMIC DNA]</scope>
    <source>
        <strain evidence="1 2">KCTC 13059</strain>
    </source>
</reference>
<dbReference type="SUPFAM" id="SSF53850">
    <property type="entry name" value="Periplasmic binding protein-like II"/>
    <property type="match status" value="1"/>
</dbReference>
<evidence type="ECO:0000313" key="1">
    <source>
        <dbReference type="EMBL" id="RKN62072.1"/>
    </source>
</evidence>
<dbReference type="Proteomes" id="UP000282311">
    <property type="component" value="Unassembled WGS sequence"/>
</dbReference>
<name>A0A3B0ANS7_9BACL</name>
<dbReference type="RefSeq" id="WP_120751906.1">
    <property type="nucleotide sequence ID" value="NZ_RBAH01000049.1"/>
</dbReference>
<comment type="caution">
    <text evidence="1">The sequence shown here is derived from an EMBL/GenBank/DDBJ whole genome shotgun (WGS) entry which is preliminary data.</text>
</comment>
<dbReference type="PANTHER" id="PTHR43649">
    <property type="entry name" value="ARABINOSE-BINDING PROTEIN-RELATED"/>
    <property type="match status" value="1"/>
</dbReference>
<dbReference type="PANTHER" id="PTHR43649:SF12">
    <property type="entry name" value="DIACETYLCHITOBIOSE BINDING PROTEIN DASA"/>
    <property type="match status" value="1"/>
</dbReference>
<dbReference type="AlphaFoldDB" id="A0A3B0ANS7"/>
<protein>
    <submittedName>
        <fullName evidence="1">Extracellular solute-binding protein</fullName>
    </submittedName>
</protein>
<sequence length="554" mass="61470">MKPGTRKIGWLTAALAVAALFGVIYVVQLTASKAPVHRDPAASVRESPAAANSLSLKEQSITIKAFAGYSPAVASDWSRLPLWRHYEEQSGVRIDWQTVPAAEVADRRNLLLSRSSEAWPDLLFGTQLSPLELVGYGSSGVLIPLEKLIDRDAPNIKALLDRYPDVRRGMTMPDGHIYALPMLYDPEFGSMLTGQKLWLSRSWLDKLGEKPPETTEELYRLLKRFAASDMNGNYKHDETALLVPGVETLELVLKGAWGLGNRGAEHPFVDVQPKTGALRFIPSTQEYKELLQFMNRLCAEGLLDNRLFAINENEFTRLIREGNVGAFIGSGPPSSREDDYIAIAALAGPNGDRLFAGVSHPLHRAGALAVTSASRYPEQTVRWADYLYSEPGNRLFFLGIENETYRVTPEGTFAYAEPFAGSGGDAGAERRIGQFLVWPRGEFPGIVRRATYLGVESSRSAQEGAAKLKPSLPDEVWPEFAYTPDENDLMFAYSADIQGYVTEMRNRFITGEVSFDTWDDYVISLRRKGLTGYMAIYASAYKRFAGQRFEVSAP</sequence>
<accession>A0A3B0ANS7</accession>